<gene>
    <name evidence="2" type="ORF">AFUS01_LOCUS3994</name>
</gene>
<comment type="caution">
    <text evidence="2">The sequence shown here is derived from an EMBL/GenBank/DDBJ whole genome shotgun (WGS) entry which is preliminary data.</text>
</comment>
<dbReference type="Proteomes" id="UP000708208">
    <property type="component" value="Unassembled WGS sequence"/>
</dbReference>
<feature type="compositionally biased region" description="Basic residues" evidence="1">
    <location>
        <begin position="185"/>
        <end position="204"/>
    </location>
</feature>
<proteinExistence type="predicted"/>
<reference evidence="2" key="1">
    <citation type="submission" date="2021-06" db="EMBL/GenBank/DDBJ databases">
        <authorList>
            <person name="Hodson N. C."/>
            <person name="Mongue J. A."/>
            <person name="Jaron S. K."/>
        </authorList>
    </citation>
    <scope>NUCLEOTIDE SEQUENCE</scope>
</reference>
<feature type="region of interest" description="Disordered" evidence="1">
    <location>
        <begin position="171"/>
        <end position="204"/>
    </location>
</feature>
<evidence type="ECO:0000313" key="2">
    <source>
        <dbReference type="EMBL" id="CAG7697311.1"/>
    </source>
</evidence>
<dbReference type="EMBL" id="CAJVCH010024659">
    <property type="protein sequence ID" value="CAG7697311.1"/>
    <property type="molecule type" value="Genomic_DNA"/>
</dbReference>
<dbReference type="AlphaFoldDB" id="A0A8J2JD42"/>
<protein>
    <submittedName>
        <fullName evidence="2">Uncharacterized protein</fullName>
    </submittedName>
</protein>
<keyword evidence="3" id="KW-1185">Reference proteome</keyword>
<evidence type="ECO:0000256" key="1">
    <source>
        <dbReference type="SAM" id="MobiDB-lite"/>
    </source>
</evidence>
<name>A0A8J2JD42_9HEXA</name>
<accession>A0A8J2JD42</accession>
<evidence type="ECO:0000313" key="3">
    <source>
        <dbReference type="Proteomes" id="UP000708208"/>
    </source>
</evidence>
<sequence length="204" mass="22895">MLLRPGCSNCNGTWTDRAILSGHTGAVAVSSASVGSLRVWAKLGDLGSERGLHSGWVSWLDRVTDLELISGRTDDVTLERARVLKGALDLKPFVVVGWLAICGFPRSKLGPSAEAVNERGAGQLTKEDMKRIRSKKDDYKMAKMKANFLEYELKRHPGDDWSQRKLRKRFRGDQHEFKSVPPSRRGQHHHLNLRSRKAMQGHLS</sequence>
<organism evidence="2 3">
    <name type="scientific">Allacma fusca</name>
    <dbReference type="NCBI Taxonomy" id="39272"/>
    <lineage>
        <taxon>Eukaryota</taxon>
        <taxon>Metazoa</taxon>
        <taxon>Ecdysozoa</taxon>
        <taxon>Arthropoda</taxon>
        <taxon>Hexapoda</taxon>
        <taxon>Collembola</taxon>
        <taxon>Symphypleona</taxon>
        <taxon>Sminthuridae</taxon>
        <taxon>Allacma</taxon>
    </lineage>
</organism>